<accession>A0A8X8GE47</accession>
<dbReference type="Proteomes" id="UP000887320">
    <property type="component" value="Unassembled WGS sequence"/>
</dbReference>
<reference evidence="1" key="1">
    <citation type="submission" date="2021-07" db="EMBL/GenBank/DDBJ databases">
        <authorList>
            <person name="Fernandez M."/>
            <person name="Pereira P."/>
            <person name="Torres Tejerizo G.A."/>
            <person name="Gonzalez P."/>
            <person name="Agostini E."/>
        </authorList>
    </citation>
    <scope>NUCLEOTIDE SEQUENCE</scope>
    <source>
        <strain evidence="1">SFC 500-1A</strain>
    </source>
</reference>
<comment type="caution">
    <text evidence="1">The sequence shown here is derived from an EMBL/GenBank/DDBJ whole genome shotgun (WGS) entry which is preliminary data.</text>
</comment>
<evidence type="ECO:0000313" key="1">
    <source>
        <dbReference type="EMBL" id="MCF0263133.1"/>
    </source>
</evidence>
<name>A0A8X8GE47_ACIGI</name>
<protein>
    <submittedName>
        <fullName evidence="1">Uncharacterized protein</fullName>
    </submittedName>
</protein>
<sequence>MDIEIKKYMNPRYIICAMTDSYFINLIDLVAWADTVIDSVNIPPEWLVTISLGTNLSDINYSIRTSLANDNILDHNLIDSLFIGFCYIRYKNDEINYKELDGILSNYFVADKNFFNEDDLFTYFYEPKSNSDLVNSINLEFVRCENISKKALEYFYGDDVCRDLNI</sequence>
<proteinExistence type="predicted"/>
<gene>
    <name evidence="1" type="ORF">KW868_01400</name>
</gene>
<dbReference type="AlphaFoldDB" id="A0A8X8GE47"/>
<dbReference type="EMBL" id="JAHWXT010000001">
    <property type="protein sequence ID" value="MCF0263133.1"/>
    <property type="molecule type" value="Genomic_DNA"/>
</dbReference>
<evidence type="ECO:0000313" key="2">
    <source>
        <dbReference type="Proteomes" id="UP000887320"/>
    </source>
</evidence>
<dbReference type="RefSeq" id="WP_234622519.1">
    <property type="nucleotide sequence ID" value="NZ_JAHWXT010000001.1"/>
</dbReference>
<organism evidence="1 2">
    <name type="scientific">Acinetobacter guillouiae</name>
    <name type="common">Acinetobacter genomosp. 11</name>
    <dbReference type="NCBI Taxonomy" id="106649"/>
    <lineage>
        <taxon>Bacteria</taxon>
        <taxon>Pseudomonadati</taxon>
        <taxon>Pseudomonadota</taxon>
        <taxon>Gammaproteobacteria</taxon>
        <taxon>Moraxellales</taxon>
        <taxon>Moraxellaceae</taxon>
        <taxon>Acinetobacter</taxon>
    </lineage>
</organism>